<proteinExistence type="predicted"/>
<keyword evidence="3" id="KW-0472">Membrane</keyword>
<feature type="compositionally biased region" description="Low complexity" evidence="2">
    <location>
        <begin position="415"/>
        <end position="433"/>
    </location>
</feature>
<feature type="transmembrane region" description="Helical" evidence="3">
    <location>
        <begin position="26"/>
        <end position="46"/>
    </location>
</feature>
<feature type="region of interest" description="Disordered" evidence="2">
    <location>
        <begin position="377"/>
        <end position="443"/>
    </location>
</feature>
<dbReference type="Proteomes" id="UP001201812">
    <property type="component" value="Unassembled WGS sequence"/>
</dbReference>
<name>A0AAD4NG66_9BILA</name>
<protein>
    <submittedName>
        <fullName evidence="4">Uncharacterized protein</fullName>
    </submittedName>
</protein>
<feature type="coiled-coil region" evidence="1">
    <location>
        <begin position="129"/>
        <end position="190"/>
    </location>
</feature>
<feature type="compositionally biased region" description="Basic and acidic residues" evidence="2">
    <location>
        <begin position="377"/>
        <end position="390"/>
    </location>
</feature>
<evidence type="ECO:0000256" key="1">
    <source>
        <dbReference type="SAM" id="Coils"/>
    </source>
</evidence>
<keyword evidence="1" id="KW-0175">Coiled coil</keyword>
<reference evidence="4" key="1">
    <citation type="submission" date="2022-01" db="EMBL/GenBank/DDBJ databases">
        <title>Genome Sequence Resource for Two Populations of Ditylenchus destructor, the Migratory Endoparasitic Phytonematode.</title>
        <authorList>
            <person name="Zhang H."/>
            <person name="Lin R."/>
            <person name="Xie B."/>
        </authorList>
    </citation>
    <scope>NUCLEOTIDE SEQUENCE</scope>
    <source>
        <strain evidence="4">BazhouSP</strain>
    </source>
</reference>
<sequence>MHETGGSGYKRLSRSSLGGVPVTRNVASFVFLISLVIFVSLFYLYISTSSELQELRQDYSSQGDYATKLKNELLELNMKIETAQNAENDCKNTKTALDSKYQECLSELGRQKSAVADMEGSTRDKDTTISNLRTQLEESKKLVSTLEANISSLQAQAHSVQDTSSLSNAITMLKNEIAQKDATITQLKANQATDLQVNDANGISRVNTANNTEAIVQQVLQPQNETTGVNQSNVHIPQIEPDRLSVGLGNGGPAPPGAANSLQHNGLASGSQAKAVGVAPPMMKVVNATTTRAPRLDAHDEQESNVLGEGGVLQPAAEDSVKAGEVNSVEVNGGEPAVGAQAAANNQNEAELSNEIRSGQGEFLAERQPGARVKLEENIQAKEDHLEGGKAGDSPLLKAAAGEDNQDDGPPGESAPNGGDPDDTNNNNDAANNDADDDSNKLH</sequence>
<keyword evidence="5" id="KW-1185">Reference proteome</keyword>
<dbReference type="AlphaFoldDB" id="A0AAD4NG66"/>
<evidence type="ECO:0000313" key="5">
    <source>
        <dbReference type="Proteomes" id="UP001201812"/>
    </source>
</evidence>
<keyword evidence="3" id="KW-1133">Transmembrane helix</keyword>
<organism evidence="4 5">
    <name type="scientific">Ditylenchus destructor</name>
    <dbReference type="NCBI Taxonomy" id="166010"/>
    <lineage>
        <taxon>Eukaryota</taxon>
        <taxon>Metazoa</taxon>
        <taxon>Ecdysozoa</taxon>
        <taxon>Nematoda</taxon>
        <taxon>Chromadorea</taxon>
        <taxon>Rhabditida</taxon>
        <taxon>Tylenchina</taxon>
        <taxon>Tylenchomorpha</taxon>
        <taxon>Sphaerularioidea</taxon>
        <taxon>Anguinidae</taxon>
        <taxon>Anguininae</taxon>
        <taxon>Ditylenchus</taxon>
    </lineage>
</organism>
<evidence type="ECO:0000256" key="3">
    <source>
        <dbReference type="SAM" id="Phobius"/>
    </source>
</evidence>
<comment type="caution">
    <text evidence="4">The sequence shown here is derived from an EMBL/GenBank/DDBJ whole genome shotgun (WGS) entry which is preliminary data.</text>
</comment>
<keyword evidence="3" id="KW-0812">Transmembrane</keyword>
<gene>
    <name evidence="4" type="ORF">DdX_01001</name>
</gene>
<dbReference type="EMBL" id="JAKKPZ010000001">
    <property type="protein sequence ID" value="KAI1728798.1"/>
    <property type="molecule type" value="Genomic_DNA"/>
</dbReference>
<feature type="region of interest" description="Disordered" evidence="2">
    <location>
        <begin position="249"/>
        <end position="268"/>
    </location>
</feature>
<evidence type="ECO:0000313" key="4">
    <source>
        <dbReference type="EMBL" id="KAI1728798.1"/>
    </source>
</evidence>
<feature type="coiled-coil region" evidence="1">
    <location>
        <begin position="66"/>
        <end position="103"/>
    </location>
</feature>
<accession>A0AAD4NG66</accession>
<evidence type="ECO:0000256" key="2">
    <source>
        <dbReference type="SAM" id="MobiDB-lite"/>
    </source>
</evidence>